<dbReference type="SUPFAM" id="SSF109709">
    <property type="entry name" value="KorB DNA-binding domain-like"/>
    <property type="match status" value="1"/>
</dbReference>
<dbReference type="AlphaFoldDB" id="A0A170PN68"/>
<sequence length="711" mass="77778">MTKHVKIVLSGSRDIPFNQLVLSQANVRRVKAGVSIDALATDIARRGLLQSLTVRAQRDAEGNETGLFEVPAGGRRFRALEKLVKQRRMAKTEPVPCIVRDDDQISAEEDSLAENVHREALHPLDQFRAMQQLVTQGTDIETIAATFMVTPAVVKQRLRLASVSPKLHDVYAEDGMTLEQLMAFSVSEDHERQEQVWDMLQSSYNQQPYMIRSKLTEQSVRATDKRVRFVGLDAYVAAGGYVLRDLFEDDQGGWLQDVVLLDRLVDEKLKAEGARIGEEGWKWVAVAVDFPYDYDDDMRVMDGDQPEITEADEARLAALREEAEALEEEWSGAADVPDEIDARVNAIDEEISAIVSRPLVYQPTEMARAGVFVSIDSDGTLYVERGYVRPEDEPVEEPVAAGQEQDGTVIADHERHAEDGDVGPAIVSVGGAPAAEETGEQDEQDDLLRPLPDRLVTELTTHRTLALRNAVASHPEVAFAAVLHALALDTFYHYSSGTSCVEISVRGGSLGTHAPGLNDSASARAIDERHESWAERLPDQPQDLWEALIALTADDQAALFAHCASFGVNAVWEPANRYNDGRVSARTVLGRIEHSHVLGRAADLDMVAAGWTATVDNYLGRVTKVRILSAVAEAKGAEVSARIAGLKKPDMAKEAESLLAGTGWLAEPLREPASESVEEPAAIVAEPAVESELEPAHDSSDGEEHFAIAAE</sequence>
<protein>
    <submittedName>
        <fullName evidence="5">Putative plasmid stabilization protein</fullName>
    </submittedName>
</protein>
<dbReference type="Gene3D" id="1.10.10.2830">
    <property type="match status" value="1"/>
</dbReference>
<evidence type="ECO:0000313" key="5">
    <source>
        <dbReference type="EMBL" id="CUS43756.1"/>
    </source>
</evidence>
<feature type="domain" description="ParB-like N-terminal" evidence="4">
    <location>
        <begin position="13"/>
        <end position="116"/>
    </location>
</feature>
<feature type="coiled-coil region" evidence="2">
    <location>
        <begin position="309"/>
        <end position="336"/>
    </location>
</feature>
<dbReference type="Pfam" id="PF02195">
    <property type="entry name" value="ParB_N"/>
    <property type="match status" value="1"/>
</dbReference>
<gene>
    <name evidence="5" type="ORF">MGWOODY_Smn2974</name>
</gene>
<evidence type="ECO:0000256" key="2">
    <source>
        <dbReference type="SAM" id="Coils"/>
    </source>
</evidence>
<comment type="similarity">
    <text evidence="1">Belongs to the ParB family.</text>
</comment>
<dbReference type="FunFam" id="1.10.10.2830:FF:000001">
    <property type="entry name" value="Chromosome partitioning protein ParB"/>
    <property type="match status" value="1"/>
</dbReference>
<accession>A0A170PN68</accession>
<dbReference type="SUPFAM" id="SSF110849">
    <property type="entry name" value="ParB/Sulfiredoxin"/>
    <property type="match status" value="1"/>
</dbReference>
<dbReference type="EMBL" id="CZQE01000081">
    <property type="protein sequence ID" value="CUS43756.1"/>
    <property type="molecule type" value="Genomic_DNA"/>
</dbReference>
<dbReference type="GO" id="GO:0005694">
    <property type="term" value="C:chromosome"/>
    <property type="evidence" value="ECO:0007669"/>
    <property type="project" value="TreeGrafter"/>
</dbReference>
<name>A0A170PN68_9ZZZZ</name>
<dbReference type="InterPro" id="IPR003115">
    <property type="entry name" value="ParB_N"/>
</dbReference>
<dbReference type="PANTHER" id="PTHR33375:SF7">
    <property type="entry name" value="CHROMOSOME 2-PARTITIONING PROTEIN PARB-RELATED"/>
    <property type="match status" value="1"/>
</dbReference>
<proteinExistence type="inferred from homology"/>
<evidence type="ECO:0000259" key="4">
    <source>
        <dbReference type="SMART" id="SM00470"/>
    </source>
</evidence>
<keyword evidence="2" id="KW-0175">Coiled coil</keyword>
<dbReference type="InterPro" id="IPR050336">
    <property type="entry name" value="Chromosome_partition/occlusion"/>
</dbReference>
<dbReference type="GO" id="GO:0007059">
    <property type="term" value="P:chromosome segregation"/>
    <property type="evidence" value="ECO:0007669"/>
    <property type="project" value="TreeGrafter"/>
</dbReference>
<evidence type="ECO:0000256" key="1">
    <source>
        <dbReference type="ARBA" id="ARBA00006295"/>
    </source>
</evidence>
<dbReference type="CDD" id="cd16406">
    <property type="entry name" value="ParB_N_like"/>
    <property type="match status" value="1"/>
</dbReference>
<evidence type="ECO:0000256" key="3">
    <source>
        <dbReference type="SAM" id="MobiDB-lite"/>
    </source>
</evidence>
<dbReference type="PANTHER" id="PTHR33375">
    <property type="entry name" value="CHROMOSOME-PARTITIONING PROTEIN PARB-RELATED"/>
    <property type="match status" value="1"/>
</dbReference>
<dbReference type="InterPro" id="IPR036086">
    <property type="entry name" value="ParB/Sulfiredoxin_sf"/>
</dbReference>
<dbReference type="FunFam" id="3.90.1530.30:FF:000002">
    <property type="entry name" value="Chromosome partitioning protein ParB"/>
    <property type="match status" value="1"/>
</dbReference>
<feature type="region of interest" description="Disordered" evidence="3">
    <location>
        <begin position="688"/>
        <end position="711"/>
    </location>
</feature>
<dbReference type="SMART" id="SM00470">
    <property type="entry name" value="ParB"/>
    <property type="match status" value="1"/>
</dbReference>
<organism evidence="5">
    <name type="scientific">hydrothermal vent metagenome</name>
    <dbReference type="NCBI Taxonomy" id="652676"/>
    <lineage>
        <taxon>unclassified sequences</taxon>
        <taxon>metagenomes</taxon>
        <taxon>ecological metagenomes</taxon>
    </lineage>
</organism>
<feature type="compositionally biased region" description="Basic and acidic residues" evidence="3">
    <location>
        <begin position="694"/>
        <end position="711"/>
    </location>
</feature>
<dbReference type="Gene3D" id="3.90.1530.30">
    <property type="match status" value="1"/>
</dbReference>
<reference evidence="5" key="1">
    <citation type="submission" date="2015-10" db="EMBL/GenBank/DDBJ databases">
        <authorList>
            <person name="Gilbert D.G."/>
        </authorList>
    </citation>
    <scope>NUCLEOTIDE SEQUENCE</scope>
</reference>